<reference evidence="11" key="1">
    <citation type="journal article" date="2017" name="Nat. Microbiol.">
        <title>Global analysis of biosynthetic gene clusters reveals vast potential of secondary metabolite production in Penicillium species.</title>
        <authorList>
            <person name="Nielsen J.C."/>
            <person name="Grijseels S."/>
            <person name="Prigent S."/>
            <person name="Ji B."/>
            <person name="Dainat J."/>
            <person name="Nielsen K.F."/>
            <person name="Frisvad J.C."/>
            <person name="Workman M."/>
            <person name="Nielsen J."/>
        </authorList>
    </citation>
    <scope>NUCLEOTIDE SEQUENCE [LARGE SCALE GENOMIC DNA]</scope>
    <source>
        <strain evidence="11">IBT 11843</strain>
    </source>
</reference>
<dbReference type="InterPro" id="IPR049453">
    <property type="entry name" value="Memb_transporter_dom"/>
</dbReference>
<feature type="transmembrane region" description="Helical" evidence="6">
    <location>
        <begin position="110"/>
        <end position="130"/>
    </location>
</feature>
<dbReference type="PANTHER" id="PTHR37994:SF4">
    <property type="entry name" value="ER TRANSPORTER 6TM N-TERMINAL DOMAIN-CONTAINING PROTEIN-RELATED"/>
    <property type="match status" value="1"/>
</dbReference>
<protein>
    <recommendedName>
        <fullName evidence="12">ER transporter 6TM N-terminal domain-containing protein</fullName>
    </recommendedName>
</protein>
<dbReference type="OMA" id="RFPKKQY"/>
<feature type="transmembrane region" description="Helical" evidence="6">
    <location>
        <begin position="176"/>
        <end position="193"/>
    </location>
</feature>
<evidence type="ECO:0000313" key="11">
    <source>
        <dbReference type="Proteomes" id="UP000191522"/>
    </source>
</evidence>
<dbReference type="STRING" id="69771.A0A1V6NZ82"/>
<evidence type="ECO:0000259" key="8">
    <source>
        <dbReference type="Pfam" id="PF10337"/>
    </source>
</evidence>
<dbReference type="Proteomes" id="UP000191522">
    <property type="component" value="Unassembled WGS sequence"/>
</dbReference>
<feature type="compositionally biased region" description="Polar residues" evidence="5">
    <location>
        <begin position="8"/>
        <end position="34"/>
    </location>
</feature>
<feature type="transmembrane region" description="Helical" evidence="6">
    <location>
        <begin position="737"/>
        <end position="754"/>
    </location>
</feature>
<dbReference type="Pfam" id="PF10337">
    <property type="entry name" value="ArAE_2_N"/>
    <property type="match status" value="2"/>
</dbReference>
<dbReference type="AlphaFoldDB" id="A0A1V6NZ82"/>
<keyword evidence="11" id="KW-1185">Reference proteome</keyword>
<evidence type="ECO:0000259" key="7">
    <source>
        <dbReference type="Pfam" id="PF10334"/>
    </source>
</evidence>
<evidence type="ECO:0000256" key="5">
    <source>
        <dbReference type="SAM" id="MobiDB-lite"/>
    </source>
</evidence>
<evidence type="ECO:0000256" key="4">
    <source>
        <dbReference type="ARBA" id="ARBA00023136"/>
    </source>
</evidence>
<feature type="region of interest" description="Disordered" evidence="5">
    <location>
        <begin position="1"/>
        <end position="40"/>
    </location>
</feature>
<proteinExistence type="predicted"/>
<dbReference type="PANTHER" id="PTHR37994">
    <property type="entry name" value="ARAE_2_N DOMAIN-CONTAINING PROTEIN-RELATED"/>
    <property type="match status" value="1"/>
</dbReference>
<keyword evidence="3 6" id="KW-1133">Transmembrane helix</keyword>
<dbReference type="Pfam" id="PF10334">
    <property type="entry name" value="BRE4"/>
    <property type="match status" value="1"/>
</dbReference>
<comment type="caution">
    <text evidence="10">The sequence shown here is derived from an EMBL/GenBank/DDBJ whole genome shotgun (WGS) entry which is preliminary data.</text>
</comment>
<comment type="subcellular location">
    <subcellularLocation>
        <location evidence="1">Membrane</location>
        <topology evidence="1">Multi-pass membrane protein</topology>
    </subcellularLocation>
</comment>
<gene>
    <name evidence="10" type="ORF">PENDEC_c028G06073</name>
</gene>
<feature type="region of interest" description="Disordered" evidence="5">
    <location>
        <begin position="1044"/>
        <end position="1070"/>
    </location>
</feature>
<feature type="transmembrane region" description="Helical" evidence="6">
    <location>
        <begin position="150"/>
        <end position="169"/>
    </location>
</feature>
<evidence type="ECO:0000256" key="6">
    <source>
        <dbReference type="SAM" id="Phobius"/>
    </source>
</evidence>
<keyword evidence="4 6" id="KW-0472">Membrane</keyword>
<dbReference type="EMBL" id="MDYL01000028">
    <property type="protein sequence ID" value="OQD69950.1"/>
    <property type="molecule type" value="Genomic_DNA"/>
</dbReference>
<feature type="transmembrane region" description="Helical" evidence="6">
    <location>
        <begin position="774"/>
        <end position="798"/>
    </location>
</feature>
<evidence type="ECO:0000259" key="9">
    <source>
        <dbReference type="Pfam" id="PF13515"/>
    </source>
</evidence>
<feature type="transmembrane region" description="Helical" evidence="6">
    <location>
        <begin position="213"/>
        <end position="231"/>
    </location>
</feature>
<dbReference type="OrthoDB" id="2274698at2759"/>
<sequence>MARLGSSRADSSSETPSLSRHDTQATQPIQATTSENKKSLSDHAKAIWHKTGLDKPTILLMLKGGLSPAIAVSICQSMNVADEYTTLGYLVAIVSVLGFAIMPRAKFIQMIIVDILAVSLAACLALLTMFSSVKARQHTQLEGTASYNSSASAVSGVWLFFQIWLVNTFRAKYPQFQFPVIIYAIFASISSIYAPQMQNMAKAISLVERLLKAFFTGLGISTAVSLFIVPITSRQAVFKQMGGYIGSLRSALSAHAAYFESLEKDDMFGRADTYDDSQEKFGKKGRKVYSPEAEAIRAAIRRITELHAKLHGDITFAKREIALGKLGPDDIQVIFRHLRQIMIPVVGLGFVVDIFQRLSDYNRWNQPVDPDVELVSEDIRHRIVRDWNDIMRAVHDPFKDMIQTIDEGLLHTSYVFRLAKPPKRTTAAATNGNSGQEEKDVEASAEDTAPGGKGFTAHFEKKLGEFRSTKRIALETWAEDKGIKLPVGFFDHPSSVDSLKGDFFDASATYQDRARRQLYLFLYMEQLLTSTGQTVSEFVRYADSIVEKGKMSRTRLVIPGIKRSWKWAKSFLKANDTHEDDHMGDVHTQNNTLELGEAYRHRKDPEHLPPTSFFEKLGDKVRVFPWFLRSFESTYGFRVACATMTIAVIAFLHDTQAFFTKQRLVWAMIMVNLSMSPTSGQSIFSFVLRIAGTTIAMVASLLCWYIPDEKTPGVIVFLFLFISCGFYIPIKMFRFRVVGMISIVTTTMIIGYELQVRNLGEKVATSNGQPYYPIYLLAPYRLATVSGGIAVAFIWTFFPYPISEHSVLRQSLGASLYLLANYYSIIHETLSARLRGDEGDRTLKSSAGRKLEKARHKVFSKQMLMLNGLRTYSEFLRWEVPIGGKFPKKQYDSIIVCVENIVSYLNLLGYASDTLMRLSAADDESSSAWMQNFRRLVGTTNITTHEVTSLLCLLSASITNRQPLPPYLKAPRPYSFSKRLEALDSDILSLKHMSEPGFAAFAVLQISTRCIVGDVERLMRDVRGLVGELDFSFHAISTTDPRIAESRRTSRAPSRVDVNEVQAADRRKQE</sequence>
<evidence type="ECO:0000256" key="3">
    <source>
        <dbReference type="ARBA" id="ARBA00022989"/>
    </source>
</evidence>
<accession>A0A1V6NZ82</accession>
<dbReference type="InterPro" id="IPR018820">
    <property type="entry name" value="BRE4-related_DUF2421"/>
</dbReference>
<feature type="domain" description="Integral membrane bound transporter" evidence="9">
    <location>
        <begin position="658"/>
        <end position="795"/>
    </location>
</feature>
<dbReference type="Pfam" id="PF13515">
    <property type="entry name" value="FUSC_2"/>
    <property type="match status" value="1"/>
</dbReference>
<feature type="transmembrane region" description="Helical" evidence="6">
    <location>
        <begin position="635"/>
        <end position="652"/>
    </location>
</feature>
<feature type="transmembrane region" description="Helical" evidence="6">
    <location>
        <begin position="86"/>
        <end position="103"/>
    </location>
</feature>
<feature type="domain" description="DUF2421" evidence="7">
    <location>
        <begin position="799"/>
        <end position="1028"/>
    </location>
</feature>
<evidence type="ECO:0008006" key="12">
    <source>
        <dbReference type="Google" id="ProtNLM"/>
    </source>
</evidence>
<name>A0A1V6NZ82_PENDC</name>
<feature type="domain" description="Putative ER transporter 6TM N-terminal" evidence="8">
    <location>
        <begin position="147"/>
        <end position="477"/>
    </location>
</feature>
<feature type="domain" description="Putative ER transporter 6TM N-terminal" evidence="8">
    <location>
        <begin position="46"/>
        <end position="140"/>
    </location>
</feature>
<organism evidence="10 11">
    <name type="scientific">Penicillium decumbens</name>
    <dbReference type="NCBI Taxonomy" id="69771"/>
    <lineage>
        <taxon>Eukaryota</taxon>
        <taxon>Fungi</taxon>
        <taxon>Dikarya</taxon>
        <taxon>Ascomycota</taxon>
        <taxon>Pezizomycotina</taxon>
        <taxon>Eurotiomycetes</taxon>
        <taxon>Eurotiomycetidae</taxon>
        <taxon>Eurotiales</taxon>
        <taxon>Aspergillaceae</taxon>
        <taxon>Penicillium</taxon>
    </lineage>
</organism>
<feature type="region of interest" description="Disordered" evidence="5">
    <location>
        <begin position="425"/>
        <end position="451"/>
    </location>
</feature>
<evidence type="ECO:0000256" key="2">
    <source>
        <dbReference type="ARBA" id="ARBA00022692"/>
    </source>
</evidence>
<feature type="transmembrane region" description="Helical" evidence="6">
    <location>
        <begin position="686"/>
        <end position="707"/>
    </location>
</feature>
<evidence type="ECO:0000313" key="10">
    <source>
        <dbReference type="EMBL" id="OQD69950.1"/>
    </source>
</evidence>
<dbReference type="InterPro" id="IPR018823">
    <property type="entry name" value="ArAE_2_N"/>
</dbReference>
<dbReference type="GO" id="GO:0016020">
    <property type="term" value="C:membrane"/>
    <property type="evidence" value="ECO:0007669"/>
    <property type="project" value="UniProtKB-SubCell"/>
</dbReference>
<keyword evidence="2 6" id="KW-0812">Transmembrane</keyword>
<feature type="transmembrane region" description="Helical" evidence="6">
    <location>
        <begin position="713"/>
        <end position="730"/>
    </location>
</feature>
<evidence type="ECO:0000256" key="1">
    <source>
        <dbReference type="ARBA" id="ARBA00004141"/>
    </source>
</evidence>